<dbReference type="Gene3D" id="2.60.40.200">
    <property type="entry name" value="Superoxide dismutase, copper/zinc binding domain"/>
    <property type="match status" value="1"/>
</dbReference>
<evidence type="ECO:0000313" key="3">
    <source>
        <dbReference type="Proteomes" id="UP000182510"/>
    </source>
</evidence>
<dbReference type="KEGG" id="grl:LPB144_13310"/>
<name>A0A1L3J856_9FLAO</name>
<comment type="similarity">
    <text evidence="1">Belongs to the Cu-Zn superoxide dismutase family.</text>
</comment>
<gene>
    <name evidence="2" type="ORF">LPB144_13310</name>
</gene>
<dbReference type="PROSITE" id="PS51257">
    <property type="entry name" value="PROKAR_LIPOPROTEIN"/>
    <property type="match status" value="1"/>
</dbReference>
<accession>A0A1L3J856</accession>
<evidence type="ECO:0000313" key="2">
    <source>
        <dbReference type="EMBL" id="APG61322.1"/>
    </source>
</evidence>
<organism evidence="2 3">
    <name type="scientific">Christiangramia salexigens</name>
    <dbReference type="NCBI Taxonomy" id="1913577"/>
    <lineage>
        <taxon>Bacteria</taxon>
        <taxon>Pseudomonadati</taxon>
        <taxon>Bacteroidota</taxon>
        <taxon>Flavobacteriia</taxon>
        <taxon>Flavobacteriales</taxon>
        <taxon>Flavobacteriaceae</taxon>
        <taxon>Christiangramia</taxon>
    </lineage>
</organism>
<keyword evidence="3" id="KW-1185">Reference proteome</keyword>
<dbReference type="RefSeq" id="WP_072554011.1">
    <property type="nucleotide sequence ID" value="NZ_CP018153.1"/>
</dbReference>
<evidence type="ECO:0000256" key="1">
    <source>
        <dbReference type="ARBA" id="ARBA00010457"/>
    </source>
</evidence>
<dbReference type="GO" id="GO:0046872">
    <property type="term" value="F:metal ion binding"/>
    <property type="evidence" value="ECO:0007669"/>
    <property type="project" value="InterPro"/>
</dbReference>
<dbReference type="GO" id="GO:0006801">
    <property type="term" value="P:superoxide metabolic process"/>
    <property type="evidence" value="ECO:0007669"/>
    <property type="project" value="InterPro"/>
</dbReference>
<protein>
    <recommendedName>
        <fullName evidence="4">CHRD domain-containing protein</fullName>
    </recommendedName>
</protein>
<dbReference type="OrthoDB" id="2991218at2"/>
<dbReference type="STRING" id="1913577.LPB144_13310"/>
<evidence type="ECO:0008006" key="4">
    <source>
        <dbReference type="Google" id="ProtNLM"/>
    </source>
</evidence>
<dbReference type="EMBL" id="CP018153">
    <property type="protein sequence ID" value="APG61322.1"/>
    <property type="molecule type" value="Genomic_DNA"/>
</dbReference>
<proteinExistence type="inferred from homology"/>
<dbReference type="InterPro" id="IPR036423">
    <property type="entry name" value="SOD-like_Cu/Zn_dom_sf"/>
</dbReference>
<reference evidence="2 3" key="1">
    <citation type="submission" date="2016-11" db="EMBL/GenBank/DDBJ databases">
        <title>Gramella sp. LPB0144 isolated from marine environment.</title>
        <authorList>
            <person name="Kim E."/>
            <person name="Yi H."/>
        </authorList>
    </citation>
    <scope>NUCLEOTIDE SEQUENCE [LARGE SCALE GENOMIC DNA]</scope>
    <source>
        <strain evidence="2 3">LPB0144</strain>
    </source>
</reference>
<dbReference type="Proteomes" id="UP000182510">
    <property type="component" value="Chromosome"/>
</dbReference>
<sequence length="182" mass="19424">MKIIKGLFFSLALLGLTSCSDDDDVEVEEFDTYSAQLSQLNDSGVSGTAAISINDNVLSVVVEAQGMEPNMAHPQHIHGLSDSSKNATCPPASADTDEDGIITIPEGAPFYGEVLLPLDDFPTADENGNISYERTFKLGENGNPTKEELANIEKRVIVLHGLNNDGSYVATIPVACGEFSIF</sequence>
<dbReference type="AlphaFoldDB" id="A0A1L3J856"/>